<reference evidence="2 4" key="3">
    <citation type="submission" date="2018-09" db="EMBL/GenBank/DDBJ databases">
        <title>Metagenome Assembled Genomes from an Advanced Water Purification Facility.</title>
        <authorList>
            <person name="Stamps B.W."/>
            <person name="Spear J.R."/>
        </authorList>
    </citation>
    <scope>NUCLEOTIDE SEQUENCE [LARGE SCALE GENOMIC DNA]</scope>
    <source>
        <strain evidence="2">Bin_27_1</strain>
    </source>
</reference>
<dbReference type="OrthoDB" id="9913990at2"/>
<sequence>MSFRSSYGHKCAIELYRDATERQAKLAGVTIPTFMCRRCGKRQSVSGRRQVVRGSSRYGYHCASCSTARPAGAGCESRPSQV</sequence>
<accession>C4ZL28</accession>
<reference evidence="3" key="1">
    <citation type="submission" date="2009-05" db="EMBL/GenBank/DDBJ databases">
        <title>Complete sequence of chromosome of Thauera sp. MZ1T.</title>
        <authorList>
            <consortium name="US DOE Joint Genome Institute"/>
            <person name="Lucas S."/>
            <person name="Copeland A."/>
            <person name="Lapidus A."/>
            <person name="Glavina del Rio T."/>
            <person name="Dalin E."/>
            <person name="Tice H."/>
            <person name="Bruce D."/>
            <person name="Goodwin L."/>
            <person name="Pitluck S."/>
            <person name="Sims D."/>
            <person name="Brettin T."/>
            <person name="Detter J.C."/>
            <person name="Han C."/>
            <person name="Larimer F."/>
            <person name="Land M."/>
            <person name="Hauser L."/>
            <person name="Kyrpides N."/>
            <person name="Mikhailova N."/>
            <person name="Sayler G.S."/>
        </authorList>
    </citation>
    <scope>NUCLEOTIDE SEQUENCE [LARGE SCALE GENOMIC DNA]</scope>
    <source>
        <strain evidence="3">MZ1T</strain>
    </source>
</reference>
<evidence type="ECO:0000313" key="4">
    <source>
        <dbReference type="Proteomes" id="UP000321192"/>
    </source>
</evidence>
<dbReference type="EMBL" id="SSFD01000350">
    <property type="protein sequence ID" value="TXH79467.1"/>
    <property type="molecule type" value="Genomic_DNA"/>
</dbReference>
<evidence type="ECO:0000313" key="3">
    <source>
        <dbReference type="Proteomes" id="UP000002186"/>
    </source>
</evidence>
<dbReference type="STRING" id="85643.Tmz1t_0191"/>
<keyword evidence="3" id="KW-1185">Reference proteome</keyword>
<dbReference type="AlphaFoldDB" id="C4ZL28"/>
<proteinExistence type="predicted"/>
<dbReference type="KEGG" id="tmz:Tmz1t_0191"/>
<protein>
    <submittedName>
        <fullName evidence="1">Uncharacterized protein</fullName>
    </submittedName>
</protein>
<dbReference type="HOGENOM" id="CLU_2557160_0_0_4"/>
<evidence type="ECO:0000313" key="2">
    <source>
        <dbReference type="EMBL" id="TXH79467.1"/>
    </source>
</evidence>
<name>C4ZL28_THASP</name>
<dbReference type="EMBL" id="CP001281">
    <property type="protein sequence ID" value="ACK52986.1"/>
    <property type="molecule type" value="Genomic_DNA"/>
</dbReference>
<organism evidence="1 3">
    <name type="scientific">Thauera aminoaromatica</name>
    <dbReference type="NCBI Taxonomy" id="164330"/>
    <lineage>
        <taxon>Bacteria</taxon>
        <taxon>Pseudomonadati</taxon>
        <taxon>Pseudomonadota</taxon>
        <taxon>Betaproteobacteria</taxon>
        <taxon>Rhodocyclales</taxon>
        <taxon>Zoogloeaceae</taxon>
        <taxon>Thauera</taxon>
    </lineage>
</organism>
<dbReference type="RefSeq" id="WP_004324820.1">
    <property type="nucleotide sequence ID" value="NC_011662.2"/>
</dbReference>
<dbReference type="Proteomes" id="UP000002186">
    <property type="component" value="Chromosome"/>
</dbReference>
<accession>A0A5C7S703</accession>
<dbReference type="Proteomes" id="UP000321192">
    <property type="component" value="Unassembled WGS sequence"/>
</dbReference>
<gene>
    <name evidence="1" type="ordered locus">Tmz1t_0191</name>
    <name evidence="2" type="ORF">E6Q80_20575</name>
</gene>
<evidence type="ECO:0000313" key="1">
    <source>
        <dbReference type="EMBL" id="ACK52986.1"/>
    </source>
</evidence>
<reference evidence="1 3" key="2">
    <citation type="journal article" date="2012" name="Stand. Genomic Sci.">
        <title>Complete genome sequence of Thauera aminoaromatica strain MZ1T.</title>
        <authorList>
            <person name="Jiang K."/>
            <person name="Sanseverino J."/>
            <person name="Chauhan A."/>
            <person name="Lucas S."/>
            <person name="Copeland A."/>
            <person name="Lapidus A."/>
            <person name="Del Rio T.G."/>
            <person name="Dalin E."/>
            <person name="Tice H."/>
            <person name="Bruce D."/>
            <person name="Goodwin L."/>
            <person name="Pitluck S."/>
            <person name="Sims D."/>
            <person name="Brettin T."/>
            <person name="Detter J.C."/>
            <person name="Han C."/>
            <person name="Chang Y.J."/>
            <person name="Larimer F."/>
            <person name="Land M."/>
            <person name="Hauser L."/>
            <person name="Kyrpides N.C."/>
            <person name="Mikhailova N."/>
            <person name="Moser S."/>
            <person name="Jegier P."/>
            <person name="Close D."/>
            <person name="Debruyn J.M."/>
            <person name="Wang Y."/>
            <person name="Layton A.C."/>
            <person name="Allen M.S."/>
            <person name="Sayler G.S."/>
        </authorList>
    </citation>
    <scope>NUCLEOTIDE SEQUENCE [LARGE SCALE GENOMIC DNA]</scope>
    <source>
        <strain evidence="1 3">MZ1T</strain>
    </source>
</reference>